<dbReference type="PANTHER" id="PTHR42800">
    <property type="entry name" value="EXOINULINASE INUD (AFU_ORTHOLOGUE AFUA_5G00480)"/>
    <property type="match status" value="1"/>
</dbReference>
<evidence type="ECO:0000313" key="9">
    <source>
        <dbReference type="EMBL" id="RLK46691.1"/>
    </source>
</evidence>
<dbReference type="InterPro" id="IPR023296">
    <property type="entry name" value="Glyco_hydro_beta-prop_sf"/>
</dbReference>
<sequence length="556" mass="60185">MTDAPDPTSAPTHPRLRMLVVLLGVVAAVAVGVLVFMLSPRPHIPTPTPTSTSSPSEAPGTDEFARPSSWEQYRPSFHLTPPAHWMNDPQRPIYLDGLWHLYYLYNADYPTGNGTEWYHATSEDLVHWKNEGVAIHKYENGLGDILTGSAVIDEAGTAGFGPGAVVALVTQQDDGVQRQSLFGSTDGGYTFTPYPGNPVMENPGITDWRDPKIIRDESADRWVMVLAEGQRLGFYTSDDLVSWTYTSDFSSDALGLLECPDLFEMVDPVSGRRTWVLAASADGAAEGRATGLAYWTGSWDGERFTADDEEPQWLDDGADFYAAVTWDDPSQTDEDRLSTRYALGWINNWTYARDLPTTDWQGGALSTTRTIRLAEVDGRLRLQSTPIEALTTLEGDAEAGEPRVIEPGGIHALDVQPGTPAYRLRISFERPASGELRLRLADDDEHAVTVGYDATRGEAFIVRGASPAADFPALYVAPQTAPSPADAQRSADAAGELVTMDLLVDASSVEVFVSDGSSLTSAMYPSNTLRVTAEAVGASFRIDALSIAPMAIAISG</sequence>
<name>A0A498C2N0_9MICO</name>
<dbReference type="Pfam" id="PF00251">
    <property type="entry name" value="Glyco_hydro_32N"/>
    <property type="match status" value="1"/>
</dbReference>
<dbReference type="InterPro" id="IPR013148">
    <property type="entry name" value="Glyco_hydro_32_N"/>
</dbReference>
<keyword evidence="2 4" id="KW-0378">Hydrolase</keyword>
<dbReference type="InterPro" id="IPR013320">
    <property type="entry name" value="ConA-like_dom_sf"/>
</dbReference>
<evidence type="ECO:0000256" key="4">
    <source>
        <dbReference type="RuleBase" id="RU362110"/>
    </source>
</evidence>
<dbReference type="RefSeq" id="WP_121061042.1">
    <property type="nucleotide sequence ID" value="NZ_RCDB01000004.1"/>
</dbReference>
<keyword evidence="6" id="KW-1133">Transmembrane helix</keyword>
<dbReference type="GO" id="GO:0004575">
    <property type="term" value="F:sucrose alpha-glucosidase activity"/>
    <property type="evidence" value="ECO:0007669"/>
    <property type="project" value="TreeGrafter"/>
</dbReference>
<dbReference type="SMART" id="SM00640">
    <property type="entry name" value="Glyco_32"/>
    <property type="match status" value="1"/>
</dbReference>
<comment type="similarity">
    <text evidence="1 4">Belongs to the glycosyl hydrolase 32 family.</text>
</comment>
<dbReference type="SUPFAM" id="SSF75005">
    <property type="entry name" value="Arabinanase/levansucrase/invertase"/>
    <property type="match status" value="1"/>
</dbReference>
<keyword evidence="3 4" id="KW-0326">Glycosidase</keyword>
<feature type="domain" description="Glycosyl hydrolase family 32 N-terminal" evidence="7">
    <location>
        <begin position="78"/>
        <end position="381"/>
    </location>
</feature>
<dbReference type="SUPFAM" id="SSF49899">
    <property type="entry name" value="Concanavalin A-like lectins/glucanases"/>
    <property type="match status" value="1"/>
</dbReference>
<dbReference type="InterPro" id="IPR013189">
    <property type="entry name" value="Glyco_hydro_32_C"/>
</dbReference>
<evidence type="ECO:0000259" key="7">
    <source>
        <dbReference type="Pfam" id="PF00251"/>
    </source>
</evidence>
<evidence type="ECO:0000256" key="1">
    <source>
        <dbReference type="ARBA" id="ARBA00009902"/>
    </source>
</evidence>
<evidence type="ECO:0000313" key="10">
    <source>
        <dbReference type="Proteomes" id="UP000273158"/>
    </source>
</evidence>
<proteinExistence type="inferred from homology"/>
<keyword evidence="6" id="KW-0812">Transmembrane</keyword>
<dbReference type="OrthoDB" id="9776657at2"/>
<evidence type="ECO:0000256" key="5">
    <source>
        <dbReference type="SAM" id="MobiDB-lite"/>
    </source>
</evidence>
<protein>
    <submittedName>
        <fullName evidence="9">Levanbiose-producing levanase</fullName>
    </submittedName>
</protein>
<dbReference type="InterPro" id="IPR001362">
    <property type="entry name" value="Glyco_hydro_32"/>
</dbReference>
<accession>A0A498C2N0</accession>
<organism evidence="9 10">
    <name type="scientific">Microbacterium telephonicum</name>
    <dbReference type="NCBI Taxonomy" id="1714841"/>
    <lineage>
        <taxon>Bacteria</taxon>
        <taxon>Bacillati</taxon>
        <taxon>Actinomycetota</taxon>
        <taxon>Actinomycetes</taxon>
        <taxon>Micrococcales</taxon>
        <taxon>Microbacteriaceae</taxon>
        <taxon>Microbacterium</taxon>
    </lineage>
</organism>
<dbReference type="CDD" id="cd18622">
    <property type="entry name" value="GH32_Inu-like"/>
    <property type="match status" value="1"/>
</dbReference>
<feature type="domain" description="Glycosyl hydrolase family 32 C-terminal" evidence="8">
    <location>
        <begin position="419"/>
        <end position="533"/>
    </location>
</feature>
<dbReference type="GO" id="GO:0005737">
    <property type="term" value="C:cytoplasm"/>
    <property type="evidence" value="ECO:0007669"/>
    <property type="project" value="TreeGrafter"/>
</dbReference>
<dbReference type="Gene3D" id="2.115.10.20">
    <property type="entry name" value="Glycosyl hydrolase domain, family 43"/>
    <property type="match status" value="1"/>
</dbReference>
<dbReference type="Proteomes" id="UP000273158">
    <property type="component" value="Unassembled WGS sequence"/>
</dbReference>
<evidence type="ECO:0000259" key="8">
    <source>
        <dbReference type="Pfam" id="PF08244"/>
    </source>
</evidence>
<evidence type="ECO:0000256" key="6">
    <source>
        <dbReference type="SAM" id="Phobius"/>
    </source>
</evidence>
<keyword evidence="10" id="KW-1185">Reference proteome</keyword>
<evidence type="ECO:0000256" key="3">
    <source>
        <dbReference type="ARBA" id="ARBA00023295"/>
    </source>
</evidence>
<reference evidence="9 10" key="1">
    <citation type="journal article" date="2015" name="Stand. Genomic Sci.">
        <title>Genomic Encyclopedia of Bacterial and Archaeal Type Strains, Phase III: the genomes of soil and plant-associated and newly described type strains.</title>
        <authorList>
            <person name="Whitman W.B."/>
            <person name="Woyke T."/>
            <person name="Klenk H.P."/>
            <person name="Zhou Y."/>
            <person name="Lilburn T.G."/>
            <person name="Beck B.J."/>
            <person name="De Vos P."/>
            <person name="Vandamme P."/>
            <person name="Eisen J.A."/>
            <person name="Garrity G."/>
            <person name="Hugenholtz P."/>
            <person name="Kyrpides N.C."/>
        </authorList>
    </citation>
    <scope>NUCLEOTIDE SEQUENCE [LARGE SCALE GENOMIC DNA]</scope>
    <source>
        <strain evidence="9 10">S2T63</strain>
    </source>
</reference>
<keyword evidence="6" id="KW-0472">Membrane</keyword>
<comment type="caution">
    <text evidence="9">The sequence shown here is derived from an EMBL/GenBank/DDBJ whole genome shotgun (WGS) entry which is preliminary data.</text>
</comment>
<dbReference type="AlphaFoldDB" id="A0A498C2N0"/>
<evidence type="ECO:0000256" key="2">
    <source>
        <dbReference type="ARBA" id="ARBA00022801"/>
    </source>
</evidence>
<gene>
    <name evidence="9" type="ORF">C7474_2876</name>
</gene>
<dbReference type="Gene3D" id="2.60.120.560">
    <property type="entry name" value="Exo-inulinase, domain 1"/>
    <property type="match status" value="1"/>
</dbReference>
<dbReference type="GO" id="GO:0005987">
    <property type="term" value="P:sucrose catabolic process"/>
    <property type="evidence" value="ECO:0007669"/>
    <property type="project" value="TreeGrafter"/>
</dbReference>
<dbReference type="PANTHER" id="PTHR42800:SF1">
    <property type="entry name" value="EXOINULINASE INUD (AFU_ORTHOLOGUE AFUA_5G00480)"/>
    <property type="match status" value="1"/>
</dbReference>
<feature type="region of interest" description="Disordered" evidence="5">
    <location>
        <begin position="44"/>
        <end position="67"/>
    </location>
</feature>
<dbReference type="EMBL" id="RCDB01000004">
    <property type="protein sequence ID" value="RLK46691.1"/>
    <property type="molecule type" value="Genomic_DNA"/>
</dbReference>
<feature type="transmembrane region" description="Helical" evidence="6">
    <location>
        <begin position="19"/>
        <end position="38"/>
    </location>
</feature>
<dbReference type="Pfam" id="PF08244">
    <property type="entry name" value="Glyco_hydro_32C"/>
    <property type="match status" value="1"/>
</dbReference>